<evidence type="ECO:0000256" key="6">
    <source>
        <dbReference type="ARBA" id="ARBA00022723"/>
    </source>
</evidence>
<dbReference type="NCBIfam" id="TIGR01499">
    <property type="entry name" value="folC"/>
    <property type="match status" value="1"/>
</dbReference>
<comment type="catalytic activity">
    <reaction evidence="12">
        <text>(6S)-5,6,7,8-tetrahydrofolyl-(gamma-L-Glu)(n) + L-glutamate + ATP = (6S)-5,6,7,8-tetrahydrofolyl-(gamma-L-Glu)(n+1) + ADP + phosphate + H(+)</text>
        <dbReference type="Rhea" id="RHEA:10580"/>
        <dbReference type="Rhea" id="RHEA-COMP:14738"/>
        <dbReference type="Rhea" id="RHEA-COMP:14740"/>
        <dbReference type="ChEBI" id="CHEBI:15378"/>
        <dbReference type="ChEBI" id="CHEBI:29985"/>
        <dbReference type="ChEBI" id="CHEBI:30616"/>
        <dbReference type="ChEBI" id="CHEBI:43474"/>
        <dbReference type="ChEBI" id="CHEBI:141005"/>
        <dbReference type="ChEBI" id="CHEBI:456216"/>
        <dbReference type="EC" id="6.3.2.17"/>
    </reaction>
</comment>
<dbReference type="GO" id="GO:0005524">
    <property type="term" value="F:ATP binding"/>
    <property type="evidence" value="ECO:0007669"/>
    <property type="project" value="UniProtKB-KW"/>
</dbReference>
<keyword evidence="9" id="KW-0460">Magnesium</keyword>
<dbReference type="EMBL" id="KQ414654">
    <property type="protein sequence ID" value="KOC66037.1"/>
    <property type="molecule type" value="Genomic_DNA"/>
</dbReference>
<accession>A0A0L7R582</accession>
<evidence type="ECO:0000256" key="5">
    <source>
        <dbReference type="ARBA" id="ARBA00022598"/>
    </source>
</evidence>
<keyword evidence="8" id="KW-0067">ATP-binding</keyword>
<sequence>ATIKVLHNLQSNVEYLKLTTKNNLQRSDSHKLSDVNKYLFRSGITLEMLNTLSVIHVAGTKGKGSACAYTEAILREHGFRTGFFSSPHLVSTRERIRINGQPVDKVHFIQYFWKIYKKLEDTKEHEFDMPGYFNFLTILMFDIFLNEDIDVAIIETGIGGLYDCTNLVRNPVCVGITSLALEHTSLLGNTLEDIAYQKSGIFKPQTVAFSVPQLPEAMQVLHKRSIEENCTLYVVPPFHEYMWENVSPILKVANKIQQQNASLAIQMAITWIKFKREKHSTVSESAEINVSMDKIAIGLSSCKWPGRMQILRSSVADFFLDGAHTTESIESGISWFSEVSNKRGKRLLIFNTSAYFVPNYAGVKTIDDQTNCASINEEKKKCEINSKIWGTNSIVANSVFEVLQDIKNNAKQRSNSNNVEKYQVFVTGSLYLIGAVLAILDPNLTMTTKF</sequence>
<dbReference type="GO" id="GO:0004326">
    <property type="term" value="F:tetrahydrofolylpolyglutamate synthase activity"/>
    <property type="evidence" value="ECO:0007669"/>
    <property type="project" value="UniProtKB-EC"/>
</dbReference>
<comment type="pathway">
    <text evidence="1">Cofactor biosynthesis; tetrahydrofolylpolyglutamate biosynthesis.</text>
</comment>
<dbReference type="AlphaFoldDB" id="A0A0L7R582"/>
<evidence type="ECO:0000256" key="12">
    <source>
        <dbReference type="ARBA" id="ARBA00047493"/>
    </source>
</evidence>
<evidence type="ECO:0000256" key="7">
    <source>
        <dbReference type="ARBA" id="ARBA00022741"/>
    </source>
</evidence>
<dbReference type="InterPro" id="IPR036565">
    <property type="entry name" value="Mur-like_cat_sf"/>
</dbReference>
<comment type="similarity">
    <text evidence="2">Belongs to the folylpolyglutamate synthase family.</text>
</comment>
<dbReference type="Proteomes" id="UP000053825">
    <property type="component" value="Unassembled WGS sequence"/>
</dbReference>
<dbReference type="GO" id="GO:0006730">
    <property type="term" value="P:one-carbon metabolic process"/>
    <property type="evidence" value="ECO:0007669"/>
    <property type="project" value="UniProtKB-KW"/>
</dbReference>
<dbReference type="GO" id="GO:0005739">
    <property type="term" value="C:mitochondrion"/>
    <property type="evidence" value="ECO:0007669"/>
    <property type="project" value="TreeGrafter"/>
</dbReference>
<evidence type="ECO:0000256" key="10">
    <source>
        <dbReference type="ARBA" id="ARBA00030592"/>
    </source>
</evidence>
<reference evidence="13 14" key="1">
    <citation type="submission" date="2015-07" db="EMBL/GenBank/DDBJ databases">
        <title>The genome of Habropoda laboriosa.</title>
        <authorList>
            <person name="Pan H."/>
            <person name="Kapheim K."/>
        </authorList>
    </citation>
    <scope>NUCLEOTIDE SEQUENCE [LARGE SCALE GENOMIC DNA]</scope>
    <source>
        <strain evidence="13">0110345459</strain>
    </source>
</reference>
<organism evidence="13 14">
    <name type="scientific">Habropoda laboriosa</name>
    <dbReference type="NCBI Taxonomy" id="597456"/>
    <lineage>
        <taxon>Eukaryota</taxon>
        <taxon>Metazoa</taxon>
        <taxon>Ecdysozoa</taxon>
        <taxon>Arthropoda</taxon>
        <taxon>Hexapoda</taxon>
        <taxon>Insecta</taxon>
        <taxon>Pterygota</taxon>
        <taxon>Neoptera</taxon>
        <taxon>Endopterygota</taxon>
        <taxon>Hymenoptera</taxon>
        <taxon>Apocrita</taxon>
        <taxon>Aculeata</taxon>
        <taxon>Apoidea</taxon>
        <taxon>Anthophila</taxon>
        <taxon>Apidae</taxon>
        <taxon>Habropoda</taxon>
    </lineage>
</organism>
<dbReference type="InterPro" id="IPR001645">
    <property type="entry name" value="Folylpolyglutamate_synth"/>
</dbReference>
<keyword evidence="14" id="KW-1185">Reference proteome</keyword>
<evidence type="ECO:0000256" key="3">
    <source>
        <dbReference type="ARBA" id="ARBA00013025"/>
    </source>
</evidence>
<dbReference type="EC" id="6.3.2.17" evidence="3"/>
<dbReference type="SUPFAM" id="SSF53623">
    <property type="entry name" value="MurD-like peptide ligases, catalytic domain"/>
    <property type="match status" value="1"/>
</dbReference>
<dbReference type="InterPro" id="IPR018109">
    <property type="entry name" value="Folylpolyglutamate_synth_CS"/>
</dbReference>
<dbReference type="Gene3D" id="3.40.1190.10">
    <property type="entry name" value="Mur-like, catalytic domain"/>
    <property type="match status" value="1"/>
</dbReference>
<keyword evidence="6" id="KW-0479">Metal-binding</keyword>
<evidence type="ECO:0000256" key="9">
    <source>
        <dbReference type="ARBA" id="ARBA00022842"/>
    </source>
</evidence>
<gene>
    <name evidence="13" type="ORF">WH47_12836</name>
</gene>
<evidence type="ECO:0000256" key="1">
    <source>
        <dbReference type="ARBA" id="ARBA00005150"/>
    </source>
</evidence>
<keyword evidence="4" id="KW-0554">One-carbon metabolism</keyword>
<evidence type="ECO:0000313" key="14">
    <source>
        <dbReference type="Proteomes" id="UP000053825"/>
    </source>
</evidence>
<dbReference type="SUPFAM" id="SSF53244">
    <property type="entry name" value="MurD-like peptide ligases, peptide-binding domain"/>
    <property type="match status" value="1"/>
</dbReference>
<dbReference type="UniPathway" id="UPA00850"/>
<dbReference type="InterPro" id="IPR036615">
    <property type="entry name" value="Mur_ligase_C_dom_sf"/>
</dbReference>
<dbReference type="PANTHER" id="PTHR11136:SF5">
    <property type="entry name" value="FOLYLPOLYGLUTAMATE SYNTHASE, MITOCHONDRIAL"/>
    <property type="match status" value="1"/>
</dbReference>
<evidence type="ECO:0000256" key="11">
    <source>
        <dbReference type="ARBA" id="ARBA00030876"/>
    </source>
</evidence>
<dbReference type="GO" id="GO:0046872">
    <property type="term" value="F:metal ion binding"/>
    <property type="evidence" value="ECO:0007669"/>
    <property type="project" value="UniProtKB-KW"/>
</dbReference>
<dbReference type="PANTHER" id="PTHR11136">
    <property type="entry name" value="FOLYLPOLYGLUTAMATE SYNTHASE-RELATED"/>
    <property type="match status" value="1"/>
</dbReference>
<keyword evidence="5" id="KW-0436">Ligase</keyword>
<evidence type="ECO:0000256" key="2">
    <source>
        <dbReference type="ARBA" id="ARBA00008276"/>
    </source>
</evidence>
<evidence type="ECO:0000256" key="4">
    <source>
        <dbReference type="ARBA" id="ARBA00022563"/>
    </source>
</evidence>
<dbReference type="PROSITE" id="PS01012">
    <property type="entry name" value="FOLYLPOLYGLU_SYNT_2"/>
    <property type="match status" value="1"/>
</dbReference>
<dbReference type="STRING" id="597456.A0A0L7R582"/>
<proteinExistence type="inferred from homology"/>
<dbReference type="PIRSF" id="PIRSF001563">
    <property type="entry name" value="Folylpolyglu_synth"/>
    <property type="match status" value="1"/>
</dbReference>
<evidence type="ECO:0000313" key="13">
    <source>
        <dbReference type="EMBL" id="KOC66037.1"/>
    </source>
</evidence>
<dbReference type="GO" id="GO:0005829">
    <property type="term" value="C:cytosol"/>
    <property type="evidence" value="ECO:0007669"/>
    <property type="project" value="TreeGrafter"/>
</dbReference>
<protein>
    <recommendedName>
        <fullName evidence="3">tetrahydrofolate synthase</fullName>
        <ecNumber evidence="3">6.3.2.17</ecNumber>
    </recommendedName>
    <alternativeName>
        <fullName evidence="11">Folylpoly-gamma-glutamate synthetase</fullName>
    </alternativeName>
    <alternativeName>
        <fullName evidence="10">Tetrahydrofolylpolyglutamate synthase</fullName>
    </alternativeName>
</protein>
<evidence type="ECO:0000256" key="8">
    <source>
        <dbReference type="ARBA" id="ARBA00022840"/>
    </source>
</evidence>
<dbReference type="Gene3D" id="3.90.190.20">
    <property type="entry name" value="Mur ligase, C-terminal domain"/>
    <property type="match status" value="1"/>
</dbReference>
<feature type="non-terminal residue" evidence="13">
    <location>
        <position position="1"/>
    </location>
</feature>
<keyword evidence="7" id="KW-0547">Nucleotide-binding</keyword>
<dbReference type="OrthoDB" id="5212574at2759"/>
<name>A0A0L7R582_9HYME</name>